<keyword evidence="1" id="KW-0597">Phosphoprotein</keyword>
<protein>
    <submittedName>
        <fullName evidence="3">Response regulator</fullName>
    </submittedName>
</protein>
<proteinExistence type="predicted"/>
<evidence type="ECO:0000313" key="4">
    <source>
        <dbReference type="Proteomes" id="UP000473574"/>
    </source>
</evidence>
<dbReference type="SMART" id="SM00448">
    <property type="entry name" value="REC"/>
    <property type="match status" value="1"/>
</dbReference>
<evidence type="ECO:0000256" key="1">
    <source>
        <dbReference type="PROSITE-ProRule" id="PRU00169"/>
    </source>
</evidence>
<dbReference type="Gene3D" id="3.40.50.2300">
    <property type="match status" value="1"/>
</dbReference>
<dbReference type="Proteomes" id="UP000473574">
    <property type="component" value="Unassembled WGS sequence"/>
</dbReference>
<dbReference type="RefSeq" id="WP_163662062.1">
    <property type="nucleotide sequence ID" value="NZ_QZCE01000002.1"/>
</dbReference>
<comment type="caution">
    <text evidence="3">The sequence shown here is derived from an EMBL/GenBank/DDBJ whole genome shotgun (WGS) entry which is preliminary data.</text>
</comment>
<dbReference type="PROSITE" id="PS50110">
    <property type="entry name" value="RESPONSE_REGULATORY"/>
    <property type="match status" value="1"/>
</dbReference>
<feature type="domain" description="Response regulatory" evidence="2">
    <location>
        <begin position="5"/>
        <end position="133"/>
    </location>
</feature>
<evidence type="ECO:0000313" key="3">
    <source>
        <dbReference type="EMBL" id="NEZ63002.1"/>
    </source>
</evidence>
<dbReference type="AlphaFoldDB" id="A0A6M0S568"/>
<dbReference type="InterPro" id="IPR001789">
    <property type="entry name" value="Sig_transdc_resp-reg_receiver"/>
</dbReference>
<dbReference type="EMBL" id="QZCE01000002">
    <property type="protein sequence ID" value="NEZ63002.1"/>
    <property type="molecule type" value="Genomic_DNA"/>
</dbReference>
<dbReference type="SUPFAM" id="SSF52172">
    <property type="entry name" value="CheY-like"/>
    <property type="match status" value="1"/>
</dbReference>
<gene>
    <name evidence="3" type="ORF">D0962_09435</name>
</gene>
<organism evidence="3 4">
    <name type="scientific">Adonisia turfae CCMR0082</name>
    <dbReference type="NCBI Taxonomy" id="2304604"/>
    <lineage>
        <taxon>Bacteria</taxon>
        <taxon>Bacillati</taxon>
        <taxon>Cyanobacteriota</taxon>
        <taxon>Adonisia</taxon>
        <taxon>Adonisia turfae</taxon>
    </lineage>
</organism>
<dbReference type="InterPro" id="IPR011006">
    <property type="entry name" value="CheY-like_superfamily"/>
</dbReference>
<reference evidence="3 4" key="1">
    <citation type="journal article" date="2020" name="Microb. Ecol.">
        <title>Ecogenomics of the Marine Benthic Filamentous Cyanobacterium Adonisia.</title>
        <authorList>
            <person name="Walter J.M."/>
            <person name="Coutinho F.H."/>
            <person name="Leomil L."/>
            <person name="Hargreaves P.I."/>
            <person name="Campeao M.E."/>
            <person name="Vieira V.V."/>
            <person name="Silva B.S."/>
            <person name="Fistarol G.O."/>
            <person name="Salomon P.S."/>
            <person name="Sawabe T."/>
            <person name="Mino S."/>
            <person name="Hosokawa M."/>
            <person name="Miyashita H."/>
            <person name="Maruyama F."/>
            <person name="van Verk M.C."/>
            <person name="Dutilh B.E."/>
            <person name="Thompson C.C."/>
            <person name="Thompson F.L."/>
        </authorList>
    </citation>
    <scope>NUCLEOTIDE SEQUENCE [LARGE SCALE GENOMIC DNA]</scope>
    <source>
        <strain evidence="3 4">CCMR0082</strain>
    </source>
</reference>
<feature type="modified residue" description="4-aspartylphosphate" evidence="1">
    <location>
        <position position="61"/>
    </location>
</feature>
<accession>A0A6M0S568</accession>
<name>A0A6M0S568_9CYAN</name>
<sequence length="215" mass="24594">MNVFHILIVEDHEDWQTILEDYTREAVEGINHIDYMIRTYEAFNTSYKALDEQPWDLVVTDIALGGSFESHQKLGLEIVRKASGKNIPVIAVSGTPIVNTTEVRNLLKEHGASDYFSKSKFDAQRFVTKIQDLLFISQTTDEINRKLHEFQERLQMSSLEAQQKVAHDLVVQAQGDSEFRTKLIKWMKTIGDAATKTSVNEIVKKILILVLTSFH</sequence>
<evidence type="ECO:0000259" key="2">
    <source>
        <dbReference type="PROSITE" id="PS50110"/>
    </source>
</evidence>
<dbReference type="GO" id="GO:0000160">
    <property type="term" value="P:phosphorelay signal transduction system"/>
    <property type="evidence" value="ECO:0007669"/>
    <property type="project" value="InterPro"/>
</dbReference>